<reference evidence="1 2" key="1">
    <citation type="journal article" date="2021" name="Elife">
        <title>Chloroplast acquisition without the gene transfer in kleptoplastic sea slugs, Plakobranchus ocellatus.</title>
        <authorList>
            <person name="Maeda T."/>
            <person name="Takahashi S."/>
            <person name="Yoshida T."/>
            <person name="Shimamura S."/>
            <person name="Takaki Y."/>
            <person name="Nagai Y."/>
            <person name="Toyoda A."/>
            <person name="Suzuki Y."/>
            <person name="Arimoto A."/>
            <person name="Ishii H."/>
            <person name="Satoh N."/>
            <person name="Nishiyama T."/>
            <person name="Hasebe M."/>
            <person name="Maruyama T."/>
            <person name="Minagawa J."/>
            <person name="Obokata J."/>
            <person name="Shigenobu S."/>
        </authorList>
    </citation>
    <scope>NUCLEOTIDE SEQUENCE [LARGE SCALE GENOMIC DNA]</scope>
</reference>
<evidence type="ECO:0000313" key="1">
    <source>
        <dbReference type="EMBL" id="GFN94998.1"/>
    </source>
</evidence>
<protein>
    <submittedName>
        <fullName evidence="1">Uncharacterized protein</fullName>
    </submittedName>
</protein>
<proteinExistence type="predicted"/>
<accession>A0AAV3ZKU9</accession>
<dbReference type="AlphaFoldDB" id="A0AAV3ZKU9"/>
<dbReference type="EMBL" id="BLXT01002484">
    <property type="protein sequence ID" value="GFN94998.1"/>
    <property type="molecule type" value="Genomic_DNA"/>
</dbReference>
<name>A0AAV3ZKU9_9GAST</name>
<comment type="caution">
    <text evidence="1">The sequence shown here is derived from an EMBL/GenBank/DDBJ whole genome shotgun (WGS) entry which is preliminary data.</text>
</comment>
<keyword evidence="2" id="KW-1185">Reference proteome</keyword>
<evidence type="ECO:0000313" key="2">
    <source>
        <dbReference type="Proteomes" id="UP000735302"/>
    </source>
</evidence>
<dbReference type="Proteomes" id="UP000735302">
    <property type="component" value="Unassembled WGS sequence"/>
</dbReference>
<sequence length="103" mass="11629">MYRSYLLVGVPSFLALFAEGPVEDLNVGSRDFDTMSMFYLTASWSEGTLAQRMIWGRVSGRAMSIRNLFLLSSAEKSVLRSLGTLLSRVRGLKSLRYLVVDWL</sequence>
<organism evidence="1 2">
    <name type="scientific">Plakobranchus ocellatus</name>
    <dbReference type="NCBI Taxonomy" id="259542"/>
    <lineage>
        <taxon>Eukaryota</taxon>
        <taxon>Metazoa</taxon>
        <taxon>Spiralia</taxon>
        <taxon>Lophotrochozoa</taxon>
        <taxon>Mollusca</taxon>
        <taxon>Gastropoda</taxon>
        <taxon>Heterobranchia</taxon>
        <taxon>Euthyneura</taxon>
        <taxon>Panpulmonata</taxon>
        <taxon>Sacoglossa</taxon>
        <taxon>Placobranchoidea</taxon>
        <taxon>Plakobranchidae</taxon>
        <taxon>Plakobranchus</taxon>
    </lineage>
</organism>
<gene>
    <name evidence="1" type="ORF">PoB_002150400</name>
</gene>